<dbReference type="InterPro" id="IPR036558">
    <property type="entry name" value="YqbG-like_sf"/>
</dbReference>
<dbReference type="SUPFAM" id="SSF116915">
    <property type="entry name" value="Hypothetical protein YqbG"/>
    <property type="match status" value="1"/>
</dbReference>
<proteinExistence type="predicted"/>
<protein>
    <submittedName>
        <fullName evidence="1">Uncharacterized protein</fullName>
    </submittedName>
</protein>
<dbReference type="AlphaFoldDB" id="X0U366"/>
<comment type="caution">
    <text evidence="1">The sequence shown here is derived from an EMBL/GenBank/DDBJ whole genome shotgun (WGS) entry which is preliminary data.</text>
</comment>
<organism evidence="1">
    <name type="scientific">marine sediment metagenome</name>
    <dbReference type="NCBI Taxonomy" id="412755"/>
    <lineage>
        <taxon>unclassified sequences</taxon>
        <taxon>metagenomes</taxon>
        <taxon>ecological metagenomes</taxon>
    </lineage>
</organism>
<reference evidence="1" key="1">
    <citation type="journal article" date="2014" name="Front. Microbiol.">
        <title>High frequency of phylogenetically diverse reductive dehalogenase-homologous genes in deep subseafloor sedimentary metagenomes.</title>
        <authorList>
            <person name="Kawai M."/>
            <person name="Futagami T."/>
            <person name="Toyoda A."/>
            <person name="Takaki Y."/>
            <person name="Nishi S."/>
            <person name="Hori S."/>
            <person name="Arai W."/>
            <person name="Tsubouchi T."/>
            <person name="Morono Y."/>
            <person name="Uchiyama I."/>
            <person name="Ito T."/>
            <person name="Fujiyama A."/>
            <person name="Inagaki F."/>
            <person name="Takami H."/>
        </authorList>
    </citation>
    <scope>NUCLEOTIDE SEQUENCE</scope>
    <source>
        <strain evidence="1">Expedition CK06-06</strain>
    </source>
</reference>
<name>X0U366_9ZZZZ</name>
<gene>
    <name evidence="1" type="ORF">S01H1_45374</name>
</gene>
<evidence type="ECO:0000313" key="1">
    <source>
        <dbReference type="EMBL" id="GAG00229.1"/>
    </source>
</evidence>
<dbReference type="Gene3D" id="1.10.3230.10">
    <property type="entry name" value="YqbG-like"/>
    <property type="match status" value="1"/>
</dbReference>
<sequence length="209" mass="23197">RRCTIGNYIDPADITWPAGTTEDEKTAAIAFAEQLIEKILGRHFYVKAFDIEINGNGKNRLTLPLRADIISVSAVYICDIELLASWYDYDENSIYIDLCDEAALELTYRSGVSCDLGLFPRGYNNIRIVGTYGEAVPEPIKQAVIWLVDAVNDGTIVVAAGGYLSEKIGDYSYKLGVTGYTKDGLYTGILSVDKILRHYLKQRKPVILA</sequence>
<dbReference type="EMBL" id="BARS01028989">
    <property type="protein sequence ID" value="GAG00229.1"/>
    <property type="molecule type" value="Genomic_DNA"/>
</dbReference>
<feature type="non-terminal residue" evidence="1">
    <location>
        <position position="1"/>
    </location>
</feature>
<accession>X0U366</accession>